<dbReference type="PANTHER" id="PTHR21240">
    <property type="entry name" value="2-AMINO-3-CARBOXYLMUCONATE-6-SEMIALDEHYDE DECARBOXYLASE"/>
    <property type="match status" value="1"/>
</dbReference>
<protein>
    <submittedName>
        <fullName evidence="3">Amidohydrolase family protein</fullName>
    </submittedName>
</protein>
<evidence type="ECO:0000313" key="3">
    <source>
        <dbReference type="EMBL" id="MDC7788849.1"/>
    </source>
</evidence>
<organism evidence="3 4">
    <name type="scientific">Rhodoplanes tepidamans</name>
    <name type="common">Rhodoplanes cryptolactis</name>
    <dbReference type="NCBI Taxonomy" id="200616"/>
    <lineage>
        <taxon>Bacteria</taxon>
        <taxon>Pseudomonadati</taxon>
        <taxon>Pseudomonadota</taxon>
        <taxon>Alphaproteobacteria</taxon>
        <taxon>Hyphomicrobiales</taxon>
        <taxon>Nitrobacteraceae</taxon>
        <taxon>Rhodoplanes</taxon>
    </lineage>
</organism>
<proteinExistence type="predicted"/>
<comment type="caution">
    <text evidence="3">The sequence shown here is derived from an EMBL/GenBank/DDBJ whole genome shotgun (WGS) entry which is preliminary data.</text>
</comment>
<dbReference type="RefSeq" id="WP_272779681.1">
    <property type="nucleotide sequence ID" value="NZ_JAQQLI010000053.1"/>
</dbReference>
<name>A0ABT5JGY9_RHOTP</name>
<evidence type="ECO:0000259" key="2">
    <source>
        <dbReference type="Pfam" id="PF04909"/>
    </source>
</evidence>
<dbReference type="Proteomes" id="UP001165652">
    <property type="component" value="Unassembled WGS sequence"/>
</dbReference>
<keyword evidence="4" id="KW-1185">Reference proteome</keyword>
<dbReference type="InterPro" id="IPR032465">
    <property type="entry name" value="ACMSD"/>
</dbReference>
<accession>A0ABT5JGY9</accession>
<dbReference type="SUPFAM" id="SSF51556">
    <property type="entry name" value="Metallo-dependent hydrolases"/>
    <property type="match status" value="1"/>
</dbReference>
<evidence type="ECO:0000256" key="1">
    <source>
        <dbReference type="ARBA" id="ARBA00023239"/>
    </source>
</evidence>
<reference evidence="3" key="1">
    <citation type="journal article" date="2023" name="Microbiol Resour">
        <title>Genome Sequences of Rhodoplanes serenus and Two Thermotolerant Strains, Rhodoplanes tepidamans and 'Rhodoplanes cryptolactis,' Further Refine the Genus.</title>
        <authorList>
            <person name="Rayyan A.A."/>
            <person name="Kyndt J.A."/>
        </authorList>
    </citation>
    <scope>NUCLEOTIDE SEQUENCE</scope>
    <source>
        <strain evidence="3">DSM 9987</strain>
    </source>
</reference>
<dbReference type="InterPro" id="IPR006680">
    <property type="entry name" value="Amidohydro-rel"/>
</dbReference>
<dbReference type="Pfam" id="PF04909">
    <property type="entry name" value="Amidohydro_2"/>
    <property type="match status" value="1"/>
</dbReference>
<gene>
    <name evidence="3" type="ORF">PQJ73_24455</name>
</gene>
<keyword evidence="1" id="KW-0456">Lyase</keyword>
<evidence type="ECO:0000313" key="4">
    <source>
        <dbReference type="Proteomes" id="UP001165652"/>
    </source>
</evidence>
<dbReference type="InterPro" id="IPR032466">
    <property type="entry name" value="Metal_Hydrolase"/>
</dbReference>
<sequence length="294" mass="31536">MPDAYKNHIIDIHTHVIFPDTARHPLAPLGGKQSDWSRARPTAAADLIAAMDAAGVARSAVVQASIAYGFDNGYLAEVVAAHPDRFTGVFSIDMFAPDAVATFDRWHAAGLTGLRLFTTGSTSPGQASWLADPRTFPVWERAEALGVPVCLQMRPEGLSDLTTLLDRFRTVPIVLDHLARVVLSDGPPYAAAGWLFALADRPNLFLKLTSRTVEQSAEGHSTPEAFIPRLVAAFGADRIAWGSNFPAHAGPMARLVDAAERALACLSAADRGWIFAGTAQRLYPVLADRTEVAA</sequence>
<dbReference type="EMBL" id="JAQQLI010000053">
    <property type="protein sequence ID" value="MDC7788849.1"/>
    <property type="molecule type" value="Genomic_DNA"/>
</dbReference>
<dbReference type="Gene3D" id="3.20.20.140">
    <property type="entry name" value="Metal-dependent hydrolases"/>
    <property type="match status" value="1"/>
</dbReference>
<feature type="domain" description="Amidohydrolase-related" evidence="2">
    <location>
        <begin position="10"/>
        <end position="284"/>
    </location>
</feature>
<reference evidence="3" key="2">
    <citation type="submission" date="2023-02" db="EMBL/GenBank/DDBJ databases">
        <authorList>
            <person name="Rayyan A."/>
            <person name="Meyer T."/>
            <person name="Kyndt J.A."/>
        </authorList>
    </citation>
    <scope>NUCLEOTIDE SEQUENCE</scope>
    <source>
        <strain evidence="3">DSM 9987</strain>
    </source>
</reference>